<sequence>MTASVGSELILIRHAPALDGGCLAGRRDVGARIPDADVLDRLRARIGTARLVVSPALRCMQTLGALWPDQEAQQDMRLWEQDFGEWEGVAYCDLPDLGPLSNSDLATHRPPRGESFADLCLRVRPALTDLAGQGGRIAVIAHAGVVRAGLAHALGSIPAALAFQVAPLSITRLIATGGGGWSVACVNQGVS</sequence>
<protein>
    <recommendedName>
        <fullName evidence="3">Phosphoglycerate mutase</fullName>
    </recommendedName>
</protein>
<dbReference type="RefSeq" id="WP_038129266.1">
    <property type="nucleotide sequence ID" value="NZ_AUNB01000016.1"/>
</dbReference>
<keyword evidence="2" id="KW-1185">Reference proteome</keyword>
<name>A0A074KGQ2_9RHOB</name>
<comment type="caution">
    <text evidence="1">The sequence shown here is derived from an EMBL/GenBank/DDBJ whole genome shotgun (WGS) entry which is preliminary data.</text>
</comment>
<dbReference type="AlphaFoldDB" id="A0A074KGQ2"/>
<dbReference type="SUPFAM" id="SSF53254">
    <property type="entry name" value="Phosphoglycerate mutase-like"/>
    <property type="match status" value="1"/>
</dbReference>
<dbReference type="STRING" id="1353528.DT23_12865"/>
<evidence type="ECO:0000313" key="2">
    <source>
        <dbReference type="Proteomes" id="UP000027471"/>
    </source>
</evidence>
<reference evidence="1 2" key="1">
    <citation type="journal article" date="2015" name="Antonie Van Leeuwenhoek">
        <title>Thioclava indica sp. nov., isolated from surface seawater of the Indian Ocean.</title>
        <authorList>
            <person name="Liu Y."/>
            <person name="Lai Q."/>
            <person name="Du J."/>
            <person name="Xu H."/>
            <person name="Jiang L."/>
            <person name="Shao Z."/>
        </authorList>
    </citation>
    <scope>NUCLEOTIDE SEQUENCE [LARGE SCALE GENOMIC DNA]</scope>
    <source>
        <strain evidence="1 2">DT23-4</strain>
    </source>
</reference>
<organism evidence="1 2">
    <name type="scientific">Thioclava indica</name>
    <dbReference type="NCBI Taxonomy" id="1353528"/>
    <lineage>
        <taxon>Bacteria</taxon>
        <taxon>Pseudomonadati</taxon>
        <taxon>Pseudomonadota</taxon>
        <taxon>Alphaproteobacteria</taxon>
        <taxon>Rhodobacterales</taxon>
        <taxon>Paracoccaceae</taxon>
        <taxon>Thioclava</taxon>
    </lineage>
</organism>
<dbReference type="Gene3D" id="3.40.50.1240">
    <property type="entry name" value="Phosphoglycerate mutase-like"/>
    <property type="match status" value="1"/>
</dbReference>
<dbReference type="PANTHER" id="PTHR48100">
    <property type="entry name" value="BROAD-SPECIFICITY PHOSPHATASE YOR283W-RELATED"/>
    <property type="match status" value="1"/>
</dbReference>
<gene>
    <name evidence="1" type="ORF">DT23_12865</name>
</gene>
<dbReference type="SMART" id="SM00855">
    <property type="entry name" value="PGAM"/>
    <property type="match status" value="1"/>
</dbReference>
<dbReference type="Pfam" id="PF00300">
    <property type="entry name" value="His_Phos_1"/>
    <property type="match status" value="1"/>
</dbReference>
<dbReference type="OrthoDB" id="8347407at2"/>
<dbReference type="GO" id="GO:0005737">
    <property type="term" value="C:cytoplasm"/>
    <property type="evidence" value="ECO:0007669"/>
    <property type="project" value="TreeGrafter"/>
</dbReference>
<dbReference type="GO" id="GO:0016791">
    <property type="term" value="F:phosphatase activity"/>
    <property type="evidence" value="ECO:0007669"/>
    <property type="project" value="TreeGrafter"/>
</dbReference>
<dbReference type="PANTHER" id="PTHR48100:SF1">
    <property type="entry name" value="HISTIDINE PHOSPHATASE FAMILY PROTEIN-RELATED"/>
    <property type="match status" value="1"/>
</dbReference>
<dbReference type="EMBL" id="AUNB01000016">
    <property type="protein sequence ID" value="KEO60727.1"/>
    <property type="molecule type" value="Genomic_DNA"/>
</dbReference>
<dbReference type="InterPro" id="IPR029033">
    <property type="entry name" value="His_PPase_superfam"/>
</dbReference>
<dbReference type="InterPro" id="IPR013078">
    <property type="entry name" value="His_Pase_superF_clade-1"/>
</dbReference>
<dbReference type="eggNOG" id="COG0406">
    <property type="taxonomic scope" value="Bacteria"/>
</dbReference>
<dbReference type="InterPro" id="IPR050275">
    <property type="entry name" value="PGM_Phosphatase"/>
</dbReference>
<evidence type="ECO:0000313" key="1">
    <source>
        <dbReference type="EMBL" id="KEO60727.1"/>
    </source>
</evidence>
<evidence type="ECO:0008006" key="3">
    <source>
        <dbReference type="Google" id="ProtNLM"/>
    </source>
</evidence>
<dbReference type="CDD" id="cd07067">
    <property type="entry name" value="HP_PGM_like"/>
    <property type="match status" value="1"/>
</dbReference>
<accession>A0A074KGQ2</accession>
<proteinExistence type="predicted"/>
<dbReference type="Proteomes" id="UP000027471">
    <property type="component" value="Unassembled WGS sequence"/>
</dbReference>